<reference evidence="1" key="1">
    <citation type="submission" date="2023-06" db="EMBL/GenBank/DDBJ databases">
        <authorList>
            <person name="Kurt Z."/>
        </authorList>
    </citation>
    <scope>NUCLEOTIDE SEQUENCE</scope>
</reference>
<dbReference type="Gene3D" id="3.90.1720.10">
    <property type="entry name" value="endopeptidase domain like (from Nostoc punctiforme)"/>
    <property type="match status" value="1"/>
</dbReference>
<organism evidence="1">
    <name type="scientific">Hexamita inflata</name>
    <dbReference type="NCBI Taxonomy" id="28002"/>
    <lineage>
        <taxon>Eukaryota</taxon>
        <taxon>Metamonada</taxon>
        <taxon>Diplomonadida</taxon>
        <taxon>Hexamitidae</taxon>
        <taxon>Hexamitinae</taxon>
        <taxon>Hexamita</taxon>
    </lineage>
</organism>
<reference evidence="2 3" key="2">
    <citation type="submission" date="2024-07" db="EMBL/GenBank/DDBJ databases">
        <authorList>
            <person name="Akdeniz Z."/>
        </authorList>
    </citation>
    <scope>NUCLEOTIDE SEQUENCE [LARGE SCALE GENOMIC DNA]</scope>
</reference>
<keyword evidence="3" id="KW-1185">Reference proteome</keyword>
<evidence type="ECO:0000313" key="1">
    <source>
        <dbReference type="EMBL" id="CAI9948983.1"/>
    </source>
</evidence>
<evidence type="ECO:0000313" key="2">
    <source>
        <dbReference type="EMBL" id="CAL6047687.1"/>
    </source>
</evidence>
<sequence>MLNNESVNMQPLDQTQISCESIPHASVLLYSGSLFFKCIQHCNLVPNPLKITHSGIVIHISGFELMSFLTTGQFVNVKPQAIQRIRDAIYYEDDIVRPYTIEACFPYVLIAPVDKIVAKYEGSVYIRRPIFQHQIIWKDLIGLPFKLNLKQMLLTGWELNKHEDSRSLFCSELVSLIINRSGAIKVISTNILPKLLVSTSKEKDILQGVFQKECLLNLIFLKLKSSGSD</sequence>
<dbReference type="AlphaFoldDB" id="A0AA86Q0P0"/>
<gene>
    <name evidence="1" type="ORF">HINF_LOCUS36628</name>
    <name evidence="2" type="ORF">HINF_LOCUS42328</name>
</gene>
<accession>A0AA86Q0P0</accession>
<comment type="caution">
    <text evidence="1">The sequence shown here is derived from an EMBL/GenBank/DDBJ whole genome shotgun (WGS) entry which is preliminary data.</text>
</comment>
<evidence type="ECO:0000313" key="3">
    <source>
        <dbReference type="Proteomes" id="UP001642409"/>
    </source>
</evidence>
<name>A0AA86Q0P0_9EUKA</name>
<dbReference type="EMBL" id="CATOUU010000792">
    <property type="protein sequence ID" value="CAI9948983.1"/>
    <property type="molecule type" value="Genomic_DNA"/>
</dbReference>
<dbReference type="EMBL" id="CAXDID020000172">
    <property type="protein sequence ID" value="CAL6047687.1"/>
    <property type="molecule type" value="Genomic_DNA"/>
</dbReference>
<dbReference type="Proteomes" id="UP001642409">
    <property type="component" value="Unassembled WGS sequence"/>
</dbReference>
<proteinExistence type="predicted"/>
<protein>
    <submittedName>
        <fullName evidence="2">Hypothetical_protein</fullName>
    </submittedName>
</protein>